<evidence type="ECO:0000313" key="1">
    <source>
        <dbReference type="EMBL" id="RLZ07121.1"/>
    </source>
</evidence>
<dbReference type="Proteomes" id="UP000275348">
    <property type="component" value="Unassembled WGS sequence"/>
</dbReference>
<dbReference type="AlphaFoldDB" id="A0A3L9M2Y2"/>
<evidence type="ECO:0000313" key="2">
    <source>
        <dbReference type="Proteomes" id="UP000275348"/>
    </source>
</evidence>
<accession>A0A3L9M2Y2</accession>
<protein>
    <submittedName>
        <fullName evidence="1">Uncharacterized protein</fullName>
    </submittedName>
</protein>
<sequence length="80" mass="9773">MEEIKDENTLKFIKYWEQRFNRILEQNTNWTKLFLTLEQNSLPTNLNIDKFCSKYSQDFQLTINYKLDVNSNNFDLTITR</sequence>
<name>A0A3L9M2Y2_9FLAO</name>
<proteinExistence type="predicted"/>
<dbReference type="OrthoDB" id="1445670at2"/>
<dbReference type="EMBL" id="RDOJ01000019">
    <property type="protein sequence ID" value="RLZ07121.1"/>
    <property type="molecule type" value="Genomic_DNA"/>
</dbReference>
<dbReference type="RefSeq" id="WP_121935405.1">
    <property type="nucleotide sequence ID" value="NZ_RDOJ01000019.1"/>
</dbReference>
<keyword evidence="2" id="KW-1185">Reference proteome</keyword>
<comment type="caution">
    <text evidence="1">The sequence shown here is derived from an EMBL/GenBank/DDBJ whole genome shotgun (WGS) entry which is preliminary data.</text>
</comment>
<gene>
    <name evidence="1" type="ORF">EAH69_11765</name>
</gene>
<organism evidence="1 2">
    <name type="scientific">Faecalibacter macacae</name>
    <dbReference type="NCBI Taxonomy" id="1859289"/>
    <lineage>
        <taxon>Bacteria</taxon>
        <taxon>Pseudomonadati</taxon>
        <taxon>Bacteroidota</taxon>
        <taxon>Flavobacteriia</taxon>
        <taxon>Flavobacteriales</taxon>
        <taxon>Weeksellaceae</taxon>
        <taxon>Faecalibacter</taxon>
    </lineage>
</organism>
<reference evidence="1 2" key="1">
    <citation type="submission" date="2018-10" db="EMBL/GenBank/DDBJ databases">
        <authorList>
            <person name="Chen X."/>
        </authorList>
    </citation>
    <scope>NUCLEOTIDE SEQUENCE [LARGE SCALE GENOMIC DNA]</scope>
    <source>
        <strain evidence="1 2">YIM 102668</strain>
    </source>
</reference>